<evidence type="ECO:0000313" key="7">
    <source>
        <dbReference type="EMBL" id="SUX11319.1"/>
    </source>
</evidence>
<sequence length="1148" mass="127511">MDSIFSKKGFIPYLVVMFINAGVDLGHKITIQNIILKYYDGDTLLYLSLLVNAMILLPFIFLFSPSGFLNDKFSKTIVTRVCAIIGVLLTFCILVSYIFGWFYIAFIFTLFLAMQSAIYSPAKYGLIKNLLGTQNLGSGNGVVQAVTIVSILLNSFMFSIFFEMLYSGTNPSEIMSSVWFIGVILFVLSIIEAYFTFKIPYFKAVSTKENFEIKKYLNLIYLNQNLKFIKSHKSIFLCILGLSVFWAISQIIVATFPAHYKAMTMNSNVVIIQVILSVSAIGIIIGSAIAASYSKKHIELGIVPFGALGISIALFLLSGSKDIFLFVLSSLIFGISGGVFIVPLNAAIQYFAKEEQMGKILSGNNFLQNITMVFAIIFSIFFVKFGLTTIGLYLICAIATLFTAIYCVKELPHLFSRILLLPILKQTYKVNVNGLDNLPLRGGVLLLGNHISWIDWLVLQIATPRPIKFVMFKSFYDHWYIKWFFNLFKVIPIGNGINKSAIKAITQRLNNGEVVALFPEGRISYNGHLGEFQQGFELAAKNANCVIIPFFIRGLWGSTFSRASKGYKELANIDGNKQISVTFGKQMSNTSTASAVKKAVSELSFYSWGEYVNSLDPVHFNWINVAKSHLFRRAIVDSTGLKLNNLKFITLVLVLFSKFKNSFENEKHIGVILPSSVFGSAINLLLLIKGKVVINLNYTVSEEMMIKCVQKAGIKSIITSKKFVEKLADRGFNLQNSIGDKLIYLEDIAKSIEKKDKILSFLKAFFMPAWLIKLTHFEPVDIGETATIVFSSGSEGEPKSIKITHRNLMANIKQIAGVLNKQKSDVMMATLPLFHSFGITVTTFLPLTEGIMSVHIPDPTDSSTIGNMAAKYNATILLGTSTFFRLYNKSKKINPLMFANLRIVVAGAEKLKEDIKKEFKMKFGHEIYEGYGTTETTPVVSCNMPNSLDPDFFTELVFNKPGTVGLPLPGTVIKIVDPKTLEELDIGEEGLILIGGHQVMEGYYDDVAKTSDVIVKIDGIRYYKSGDIGLLDKDGFLKITDRVSRFAKIGGEMISLASVEEKVSNALGEDIEAICVSVEDDKKGEKIVLLYKGEILPNEVGLKLRASHVPPLMLPSSIYNLEEMPLLGSGKVDLKAAKNLAKTLESKE</sequence>
<keyword evidence="5" id="KW-0472">Membrane</keyword>
<dbReference type="SUPFAM" id="SSF56801">
    <property type="entry name" value="Acetyl-CoA synthetase-like"/>
    <property type="match status" value="1"/>
</dbReference>
<dbReference type="Proteomes" id="UP000254920">
    <property type="component" value="Unassembled WGS sequence"/>
</dbReference>
<dbReference type="InterPro" id="IPR020845">
    <property type="entry name" value="AMP-binding_CS"/>
</dbReference>
<dbReference type="PANTHER" id="PTHR43201">
    <property type="entry name" value="ACYL-COA SYNTHETASE"/>
    <property type="match status" value="1"/>
</dbReference>
<dbReference type="Pfam" id="PF01553">
    <property type="entry name" value="Acyltransferase"/>
    <property type="match status" value="1"/>
</dbReference>
<dbReference type="AlphaFoldDB" id="A0A381DKV5"/>
<dbReference type="PROSITE" id="PS00455">
    <property type="entry name" value="AMP_BINDING"/>
    <property type="match status" value="1"/>
</dbReference>
<evidence type="ECO:0000256" key="5">
    <source>
        <dbReference type="ARBA" id="ARBA00023136"/>
    </source>
</evidence>
<proteinExistence type="inferred from homology"/>
<organism evidence="7 8">
    <name type="scientific">Campylobacter sputorum subsp. sputorum</name>
    <dbReference type="NCBI Taxonomy" id="32024"/>
    <lineage>
        <taxon>Bacteria</taxon>
        <taxon>Pseudomonadati</taxon>
        <taxon>Campylobacterota</taxon>
        <taxon>Epsilonproteobacteria</taxon>
        <taxon>Campylobacterales</taxon>
        <taxon>Campylobacteraceae</taxon>
        <taxon>Campylobacter</taxon>
    </lineage>
</organism>
<comment type="similarity">
    <text evidence="1">Belongs to the ATP-dependent AMP-binding enzyme family.</text>
</comment>
<dbReference type="PANTHER" id="PTHR43201:SF5">
    <property type="entry name" value="MEDIUM-CHAIN ACYL-COA LIGASE ACSF2, MITOCHONDRIAL"/>
    <property type="match status" value="1"/>
</dbReference>
<reference evidence="7 8" key="1">
    <citation type="submission" date="2018-06" db="EMBL/GenBank/DDBJ databases">
        <authorList>
            <consortium name="Pathogen Informatics"/>
            <person name="Doyle S."/>
        </authorList>
    </citation>
    <scope>NUCLEOTIDE SEQUENCE [LARGE SCALE GENOMIC DNA]</scope>
    <source>
        <strain evidence="7 8">NCTC12475</strain>
    </source>
</reference>
<evidence type="ECO:0000256" key="2">
    <source>
        <dbReference type="ARBA" id="ARBA00022598"/>
    </source>
</evidence>
<dbReference type="GO" id="GO:0016746">
    <property type="term" value="F:acyltransferase activity"/>
    <property type="evidence" value="ECO:0007669"/>
    <property type="project" value="UniProtKB-KW"/>
</dbReference>
<dbReference type="RefSeq" id="WP_089182058.1">
    <property type="nucleotide sequence ID" value="NZ_CP043427.1"/>
</dbReference>
<dbReference type="InterPro" id="IPR011701">
    <property type="entry name" value="MFS"/>
</dbReference>
<dbReference type="SUPFAM" id="SSF103473">
    <property type="entry name" value="MFS general substrate transporter"/>
    <property type="match status" value="1"/>
</dbReference>
<evidence type="ECO:0000256" key="1">
    <source>
        <dbReference type="ARBA" id="ARBA00006432"/>
    </source>
</evidence>
<dbReference type="GO" id="GO:0031956">
    <property type="term" value="F:medium-chain fatty acid-CoA ligase activity"/>
    <property type="evidence" value="ECO:0007669"/>
    <property type="project" value="TreeGrafter"/>
</dbReference>
<dbReference type="OrthoDB" id="9799237at2"/>
<keyword evidence="2" id="KW-0436">Ligase</keyword>
<name>A0A381DKV5_9BACT</name>
<keyword evidence="7" id="KW-0012">Acyltransferase</keyword>
<dbReference type="SMART" id="SM00563">
    <property type="entry name" value="PlsC"/>
    <property type="match status" value="1"/>
</dbReference>
<feature type="domain" description="Phospholipid/glycerol acyltransferase" evidence="6">
    <location>
        <begin position="444"/>
        <end position="555"/>
    </location>
</feature>
<keyword evidence="4" id="KW-1133">Transmembrane helix</keyword>
<evidence type="ECO:0000313" key="8">
    <source>
        <dbReference type="Proteomes" id="UP000254920"/>
    </source>
</evidence>
<accession>A0A381DKV5</accession>
<dbReference type="Gene3D" id="3.30.300.30">
    <property type="match status" value="1"/>
</dbReference>
<dbReference type="Pfam" id="PF00501">
    <property type="entry name" value="AMP-binding"/>
    <property type="match status" value="1"/>
</dbReference>
<evidence type="ECO:0000256" key="4">
    <source>
        <dbReference type="ARBA" id="ARBA00022989"/>
    </source>
</evidence>
<dbReference type="InterPro" id="IPR002123">
    <property type="entry name" value="Plipid/glycerol_acylTrfase"/>
</dbReference>
<keyword evidence="8" id="KW-1185">Reference proteome</keyword>
<dbReference type="EMBL" id="UFVD01000001">
    <property type="protein sequence ID" value="SUX11319.1"/>
    <property type="molecule type" value="Genomic_DNA"/>
</dbReference>
<protein>
    <submittedName>
        <fullName evidence="7">2-acyl-glycerophospho-ethanolamine acyltransferase</fullName>
    </submittedName>
</protein>
<dbReference type="NCBIfam" id="NF006386">
    <property type="entry name" value="PRK08633.1"/>
    <property type="match status" value="1"/>
</dbReference>
<dbReference type="CDD" id="cd06173">
    <property type="entry name" value="MFS_MefA_like"/>
    <property type="match status" value="1"/>
</dbReference>
<dbReference type="InterPro" id="IPR036259">
    <property type="entry name" value="MFS_trans_sf"/>
</dbReference>
<dbReference type="STRING" id="32024.GCA_000788295_01085"/>
<dbReference type="GO" id="GO:0006631">
    <property type="term" value="P:fatty acid metabolic process"/>
    <property type="evidence" value="ECO:0007669"/>
    <property type="project" value="TreeGrafter"/>
</dbReference>
<dbReference type="InterPro" id="IPR000873">
    <property type="entry name" value="AMP-dep_synth/lig_dom"/>
</dbReference>
<dbReference type="CDD" id="cd07989">
    <property type="entry name" value="LPLAT_AGPAT-like"/>
    <property type="match status" value="1"/>
</dbReference>
<keyword evidence="7" id="KW-0808">Transferase</keyword>
<dbReference type="GO" id="GO:0022857">
    <property type="term" value="F:transmembrane transporter activity"/>
    <property type="evidence" value="ECO:0007669"/>
    <property type="project" value="InterPro"/>
</dbReference>
<gene>
    <name evidence="7" type="primary">aas_2</name>
    <name evidence="7" type="ORF">NCTC12475_01536</name>
</gene>
<dbReference type="SUPFAM" id="SSF69593">
    <property type="entry name" value="Glycerol-3-phosphate (1)-acyltransferase"/>
    <property type="match status" value="1"/>
</dbReference>
<dbReference type="InterPro" id="IPR045851">
    <property type="entry name" value="AMP-bd_C_sf"/>
</dbReference>
<dbReference type="InterPro" id="IPR042099">
    <property type="entry name" value="ANL_N_sf"/>
</dbReference>
<dbReference type="Gene3D" id="1.20.1250.20">
    <property type="entry name" value="MFS general substrate transporter like domains"/>
    <property type="match status" value="1"/>
</dbReference>
<evidence type="ECO:0000256" key="3">
    <source>
        <dbReference type="ARBA" id="ARBA00022692"/>
    </source>
</evidence>
<evidence type="ECO:0000259" key="6">
    <source>
        <dbReference type="SMART" id="SM00563"/>
    </source>
</evidence>
<dbReference type="GeneID" id="93090179"/>
<dbReference type="Gene3D" id="3.40.50.12780">
    <property type="entry name" value="N-terminal domain of ligase-like"/>
    <property type="match status" value="1"/>
</dbReference>
<keyword evidence="3" id="KW-0812">Transmembrane</keyword>
<dbReference type="Pfam" id="PF07690">
    <property type="entry name" value="MFS_1"/>
    <property type="match status" value="1"/>
</dbReference>